<accession>A0A3D4V929</accession>
<protein>
    <submittedName>
        <fullName evidence="1">Uncharacterized protein</fullName>
    </submittedName>
</protein>
<dbReference type="Proteomes" id="UP000264071">
    <property type="component" value="Unassembled WGS sequence"/>
</dbReference>
<comment type="caution">
    <text evidence="1">The sequence shown here is derived from an EMBL/GenBank/DDBJ whole genome shotgun (WGS) entry which is preliminary data.</text>
</comment>
<proteinExistence type="predicted"/>
<dbReference type="EMBL" id="DPIY01000007">
    <property type="protein sequence ID" value="HCT57232.1"/>
    <property type="molecule type" value="Genomic_DNA"/>
</dbReference>
<sequence length="259" mass="26246">MALIPSLKTWADLEILTAADLNSNFDALRVALNSTGAFTDVARTWSATQTFNVAAFSGVVTAAVGLTVTAGGVTITAGGLTIAAGGADITGPVLVDGDVTATGDIDGNFIGTFNGTVPATSVTSGLFPGAYSFASTVAITGLLTVANQAGVSAGMYTVYSSADVSGPITLFVATFDGARRRLVGNTTITLSAQGGSVSKIFRLATAQDGTGGHTLNFVGVTWEGGVMPTPTATAGRTDWWEFWDSPMGILGRRVGANYV</sequence>
<gene>
    <name evidence="1" type="ORF">DGD08_08470</name>
</gene>
<organism evidence="1 2">
    <name type="scientific">Gemmatimonas aurantiaca</name>
    <dbReference type="NCBI Taxonomy" id="173480"/>
    <lineage>
        <taxon>Bacteria</taxon>
        <taxon>Pseudomonadati</taxon>
        <taxon>Gemmatimonadota</taxon>
        <taxon>Gemmatimonadia</taxon>
        <taxon>Gemmatimonadales</taxon>
        <taxon>Gemmatimonadaceae</taxon>
        <taxon>Gemmatimonas</taxon>
    </lineage>
</organism>
<evidence type="ECO:0000313" key="1">
    <source>
        <dbReference type="EMBL" id="HCT57232.1"/>
    </source>
</evidence>
<dbReference type="AlphaFoldDB" id="A0A3D4V929"/>
<name>A0A3D4V929_9BACT</name>
<evidence type="ECO:0000313" key="2">
    <source>
        <dbReference type="Proteomes" id="UP000264071"/>
    </source>
</evidence>
<reference evidence="1 2" key="1">
    <citation type="journal article" date="2018" name="Nat. Biotechnol.">
        <title>A standardized bacterial taxonomy based on genome phylogeny substantially revises the tree of life.</title>
        <authorList>
            <person name="Parks D.H."/>
            <person name="Chuvochina M."/>
            <person name="Waite D.W."/>
            <person name="Rinke C."/>
            <person name="Skarshewski A."/>
            <person name="Chaumeil P.A."/>
            <person name="Hugenholtz P."/>
        </authorList>
    </citation>
    <scope>NUCLEOTIDE SEQUENCE [LARGE SCALE GENOMIC DNA]</scope>
    <source>
        <strain evidence="1">UBA8844</strain>
    </source>
</reference>